<organism evidence="11 12">
    <name type="scientific">Lichtheimia corymbifera JMRC:FSU:9682</name>
    <dbReference type="NCBI Taxonomy" id="1263082"/>
    <lineage>
        <taxon>Eukaryota</taxon>
        <taxon>Fungi</taxon>
        <taxon>Fungi incertae sedis</taxon>
        <taxon>Mucoromycota</taxon>
        <taxon>Mucoromycotina</taxon>
        <taxon>Mucoromycetes</taxon>
        <taxon>Mucorales</taxon>
        <taxon>Lichtheimiaceae</taxon>
        <taxon>Lichtheimia</taxon>
    </lineage>
</organism>
<evidence type="ECO:0000313" key="10">
    <source>
        <dbReference type="EMBL" id="CDH55898.1"/>
    </source>
</evidence>
<feature type="compositionally biased region" description="Low complexity" evidence="8">
    <location>
        <begin position="110"/>
        <end position="133"/>
    </location>
</feature>
<feature type="compositionally biased region" description="Polar residues" evidence="8">
    <location>
        <begin position="48"/>
        <end position="65"/>
    </location>
</feature>
<evidence type="ECO:0000256" key="7">
    <source>
        <dbReference type="PROSITE-ProRule" id="PRU00042"/>
    </source>
</evidence>
<dbReference type="InterPro" id="IPR013087">
    <property type="entry name" value="Znf_C2H2_type"/>
</dbReference>
<dbReference type="PROSITE" id="PS00028">
    <property type="entry name" value="ZINC_FINGER_C2H2_1"/>
    <property type="match status" value="1"/>
</dbReference>
<dbReference type="PROSITE" id="PS50157">
    <property type="entry name" value="ZINC_FINGER_C2H2_2"/>
    <property type="match status" value="1"/>
</dbReference>
<evidence type="ECO:0000256" key="3">
    <source>
        <dbReference type="ARBA" id="ARBA00022737"/>
    </source>
</evidence>
<dbReference type="InterPro" id="IPR036236">
    <property type="entry name" value="Znf_C2H2_sf"/>
</dbReference>
<feature type="compositionally biased region" description="Polar residues" evidence="8">
    <location>
        <begin position="134"/>
        <end position="146"/>
    </location>
</feature>
<dbReference type="GO" id="GO:0005634">
    <property type="term" value="C:nucleus"/>
    <property type="evidence" value="ECO:0007669"/>
    <property type="project" value="UniProtKB-SubCell"/>
</dbReference>
<dbReference type="GO" id="GO:0008270">
    <property type="term" value="F:zinc ion binding"/>
    <property type="evidence" value="ECO:0007669"/>
    <property type="project" value="UniProtKB-KW"/>
</dbReference>
<comment type="subcellular location">
    <subcellularLocation>
        <location evidence="1">Nucleus</location>
    </subcellularLocation>
</comment>
<dbReference type="EMBL" id="CBTN010000172">
    <property type="protein sequence ID" value="CDH61330.1"/>
    <property type="molecule type" value="Genomic_DNA"/>
</dbReference>
<gene>
    <name evidence="10" type="ORF">LCOR_06997.1</name>
    <name evidence="11" type="ORF">LCOR_12108.1</name>
</gene>
<keyword evidence="2" id="KW-0479">Metal-binding</keyword>
<keyword evidence="4 7" id="KW-0863">Zinc-finger</keyword>
<evidence type="ECO:0000256" key="1">
    <source>
        <dbReference type="ARBA" id="ARBA00004123"/>
    </source>
</evidence>
<feature type="domain" description="C2H2-type" evidence="9">
    <location>
        <begin position="151"/>
        <end position="178"/>
    </location>
</feature>
<evidence type="ECO:0000313" key="12">
    <source>
        <dbReference type="Proteomes" id="UP000027586"/>
    </source>
</evidence>
<dbReference type="AlphaFoldDB" id="A0A068SH28"/>
<keyword evidence="5" id="KW-0862">Zinc</keyword>
<keyword evidence="12" id="KW-1185">Reference proteome</keyword>
<evidence type="ECO:0000256" key="8">
    <source>
        <dbReference type="SAM" id="MobiDB-lite"/>
    </source>
</evidence>
<dbReference type="OrthoDB" id="8922241at2759"/>
<protein>
    <recommendedName>
        <fullName evidence="9">C2H2-type domain-containing protein</fullName>
    </recommendedName>
</protein>
<evidence type="ECO:0000256" key="2">
    <source>
        <dbReference type="ARBA" id="ARBA00022723"/>
    </source>
</evidence>
<feature type="region of interest" description="Disordered" evidence="8">
    <location>
        <begin position="48"/>
        <end position="92"/>
    </location>
</feature>
<accession>A0A068SH28</accession>
<dbReference type="PANTHER" id="PTHR23235">
    <property type="entry name" value="KRUEPPEL-LIKE TRANSCRIPTION FACTOR"/>
    <property type="match status" value="1"/>
</dbReference>
<dbReference type="PANTHER" id="PTHR23235:SF166">
    <property type="entry name" value="DENDRITIC ARBOR REDUCTION PROTEIN 1"/>
    <property type="match status" value="1"/>
</dbReference>
<evidence type="ECO:0000256" key="6">
    <source>
        <dbReference type="ARBA" id="ARBA00023242"/>
    </source>
</evidence>
<dbReference type="SUPFAM" id="SSF57667">
    <property type="entry name" value="beta-beta-alpha zinc fingers"/>
    <property type="match status" value="1"/>
</dbReference>
<proteinExistence type="predicted"/>
<dbReference type="VEuPathDB" id="FungiDB:LCOR_06997.1"/>
<dbReference type="GO" id="GO:0000978">
    <property type="term" value="F:RNA polymerase II cis-regulatory region sequence-specific DNA binding"/>
    <property type="evidence" value="ECO:0007669"/>
    <property type="project" value="TreeGrafter"/>
</dbReference>
<dbReference type="Gene3D" id="3.30.160.60">
    <property type="entry name" value="Classic Zinc Finger"/>
    <property type="match status" value="2"/>
</dbReference>
<dbReference type="GO" id="GO:0000981">
    <property type="term" value="F:DNA-binding transcription factor activity, RNA polymerase II-specific"/>
    <property type="evidence" value="ECO:0007669"/>
    <property type="project" value="TreeGrafter"/>
</dbReference>
<dbReference type="SMART" id="SM00355">
    <property type="entry name" value="ZnF_C2H2"/>
    <property type="match status" value="2"/>
</dbReference>
<dbReference type="EMBL" id="CBTN010000033">
    <property type="protein sequence ID" value="CDH55898.1"/>
    <property type="molecule type" value="Genomic_DNA"/>
</dbReference>
<feature type="compositionally biased region" description="Low complexity" evidence="8">
    <location>
        <begin position="79"/>
        <end position="92"/>
    </location>
</feature>
<keyword evidence="6" id="KW-0539">Nucleus</keyword>
<dbReference type="STRING" id="1263082.A0A068SH28"/>
<sequence>MPHQDNTIPSSTSFVDPTAYPAYNLSQGYGFEDWSWLLEMTHPTDAASTNMPPLAPTTSVMNNKSPYYGGSQAPDVIHSHSTGSISSSQLSEPISTYDTHLKQPIFRRQSSSSCTSSSSSSNNSNISTSSSTNMDNHNIKSANGAGSSRAHPCPFCSRTFARRHDLERHTRVHTGIKPYVCPCCLKGFPRSDARGRHFRNEAACHFGPQVLAWMKRNMRNTL</sequence>
<evidence type="ECO:0000256" key="5">
    <source>
        <dbReference type="ARBA" id="ARBA00022833"/>
    </source>
</evidence>
<evidence type="ECO:0000259" key="9">
    <source>
        <dbReference type="PROSITE" id="PS50157"/>
    </source>
</evidence>
<dbReference type="Proteomes" id="UP000027586">
    <property type="component" value="Unassembled WGS sequence"/>
</dbReference>
<dbReference type="VEuPathDB" id="FungiDB:LCOR_12108.1"/>
<name>A0A068SH28_9FUNG</name>
<comment type="caution">
    <text evidence="11">The sequence shown here is derived from an EMBL/GenBank/DDBJ whole genome shotgun (WGS) entry which is preliminary data.</text>
</comment>
<feature type="region of interest" description="Disordered" evidence="8">
    <location>
        <begin position="107"/>
        <end position="150"/>
    </location>
</feature>
<reference evidence="11 12" key="1">
    <citation type="submission" date="2013-08" db="EMBL/GenBank/DDBJ databases">
        <title>Gene expansion shapes genome architecture in the human pathogen Lichtheimia corymbifera: an evolutionary genomics analysis in the ancient terrestrial Mucorales (Mucoromycotina).</title>
        <authorList>
            <person name="Schwartze V.U."/>
            <person name="Winter S."/>
            <person name="Shelest E."/>
            <person name="Marcet-Houben M."/>
            <person name="Horn F."/>
            <person name="Wehner S."/>
            <person name="Hoffmann K."/>
            <person name="Riege K."/>
            <person name="Sammeth M."/>
            <person name="Nowrousian M."/>
            <person name="Valiante V."/>
            <person name="Linde J."/>
            <person name="Jacobsen I.D."/>
            <person name="Marz M."/>
            <person name="Brakhage A.A."/>
            <person name="Gabaldon T."/>
            <person name="Bocker S."/>
            <person name="Voigt K."/>
        </authorList>
    </citation>
    <scope>NUCLEOTIDE SEQUENCE [LARGE SCALE GENOMIC DNA]</scope>
    <source>
        <strain evidence="11">FSU 9682</strain>
        <strain evidence="12">JMRC:FSU:9682</strain>
    </source>
</reference>
<evidence type="ECO:0000313" key="11">
    <source>
        <dbReference type="EMBL" id="CDH61330.1"/>
    </source>
</evidence>
<evidence type="ECO:0000256" key="4">
    <source>
        <dbReference type="ARBA" id="ARBA00022771"/>
    </source>
</evidence>
<dbReference type="FunFam" id="3.30.160.60:FF:000145">
    <property type="entry name" value="Zinc finger protein 574"/>
    <property type="match status" value="1"/>
</dbReference>
<keyword evidence="3" id="KW-0677">Repeat</keyword>